<accession>R2S2V6</accession>
<dbReference type="InterPro" id="IPR008915">
    <property type="entry name" value="Peptidase_M50"/>
</dbReference>
<feature type="domain" description="Peptidase M50" evidence="8">
    <location>
        <begin position="46"/>
        <end position="208"/>
    </location>
</feature>
<name>R2S2V6_9ENTE</name>
<dbReference type="AlphaFoldDB" id="R2S2V6"/>
<dbReference type="GO" id="GO:0006508">
    <property type="term" value="P:proteolysis"/>
    <property type="evidence" value="ECO:0007669"/>
    <property type="project" value="InterPro"/>
</dbReference>
<evidence type="ECO:0000256" key="4">
    <source>
        <dbReference type="ARBA" id="ARBA00022692"/>
    </source>
</evidence>
<feature type="transmembrane region" description="Helical" evidence="7">
    <location>
        <begin position="40"/>
        <end position="62"/>
    </location>
</feature>
<evidence type="ECO:0000313" key="11">
    <source>
        <dbReference type="Proteomes" id="UP000013877"/>
    </source>
</evidence>
<evidence type="ECO:0000313" key="10">
    <source>
        <dbReference type="EMBL" id="EOT77643.1"/>
    </source>
</evidence>
<comment type="caution">
    <text evidence="9">The sequence shown here is derived from an EMBL/GenBank/DDBJ whole genome shotgun (WGS) entry which is preliminary data.</text>
</comment>
<evidence type="ECO:0000256" key="2">
    <source>
        <dbReference type="ARBA" id="ARBA00004141"/>
    </source>
</evidence>
<dbReference type="EMBL" id="ASWF01000002">
    <property type="protein sequence ID" value="EOT77643.1"/>
    <property type="molecule type" value="Genomic_DNA"/>
</dbReference>
<comment type="similarity">
    <text evidence="3">Belongs to the peptidase M50B family.</text>
</comment>
<dbReference type="PATRIC" id="fig|1158602.3.peg.781"/>
<dbReference type="GO" id="GO:0016020">
    <property type="term" value="C:membrane"/>
    <property type="evidence" value="ECO:0007669"/>
    <property type="project" value="UniProtKB-SubCell"/>
</dbReference>
<comment type="subcellular location">
    <subcellularLocation>
        <location evidence="2">Membrane</location>
        <topology evidence="2">Multi-pass membrane protein</topology>
    </subcellularLocation>
</comment>
<evidence type="ECO:0000256" key="3">
    <source>
        <dbReference type="ARBA" id="ARBA00007931"/>
    </source>
</evidence>
<keyword evidence="6 7" id="KW-0472">Membrane</keyword>
<keyword evidence="4 7" id="KW-0812">Transmembrane</keyword>
<evidence type="ECO:0000256" key="1">
    <source>
        <dbReference type="ARBA" id="ARBA00001947"/>
    </source>
</evidence>
<evidence type="ECO:0000259" key="8">
    <source>
        <dbReference type="Pfam" id="PF02163"/>
    </source>
</evidence>
<protein>
    <recommendedName>
        <fullName evidence="8">Peptidase M50 domain-containing protein</fullName>
    </recommendedName>
</protein>
<reference evidence="10 12" key="2">
    <citation type="submission" date="2013-03" db="EMBL/GenBank/DDBJ databases">
        <title>The Genome Sequence of Enterococcus raffinosus ATCC_49464 (PacBio/Illumina hybrid assembly).</title>
        <authorList>
            <consortium name="The Broad Institute Genomics Platform"/>
            <consortium name="The Broad Institute Genome Sequencing Center for Infectious Disease"/>
            <person name="Earl A."/>
            <person name="Russ C."/>
            <person name="Gilmore M."/>
            <person name="Surin D."/>
            <person name="Walker B."/>
            <person name="Young S."/>
            <person name="Zeng Q."/>
            <person name="Gargeya S."/>
            <person name="Fitzgerald M."/>
            <person name="Haas B."/>
            <person name="Abouelleil A."/>
            <person name="Allen A.W."/>
            <person name="Alvarado L."/>
            <person name="Arachchi H.M."/>
            <person name="Berlin A.M."/>
            <person name="Chapman S.B."/>
            <person name="Gainer-Dewar J."/>
            <person name="Goldberg J."/>
            <person name="Griggs A."/>
            <person name="Gujja S."/>
            <person name="Hansen M."/>
            <person name="Howarth C."/>
            <person name="Imamovic A."/>
            <person name="Ireland A."/>
            <person name="Larimer J."/>
            <person name="McCowan C."/>
            <person name="Murphy C."/>
            <person name="Pearson M."/>
            <person name="Poon T.W."/>
            <person name="Priest M."/>
            <person name="Roberts A."/>
            <person name="Saif S."/>
            <person name="Shea T."/>
            <person name="Sisk P."/>
            <person name="Sykes S."/>
            <person name="Wortman J."/>
            <person name="Nusbaum C."/>
            <person name="Birren B."/>
        </authorList>
    </citation>
    <scope>NUCLEOTIDE SEQUENCE [LARGE SCALE GENOMIC DNA]</scope>
    <source>
        <strain evidence="10 12">ATCC 49464</strain>
    </source>
</reference>
<dbReference type="RefSeq" id="WP_010744093.1">
    <property type="nucleotide sequence ID" value="NZ_ASWF01000002.1"/>
</dbReference>
<sequence>MKAIKVTRWVLGLVLSCVMWLFLWRWIYEDGNDIFDLSWLLIYSYLLLVSQIVIHEAGHALFGKMTGYKMTSFRVLSFMWSWYPDGRIVFKKSSVVGSSGQCSMVPPEYSENKWPLRWYLLGGCLANLIVSLLVLIFFESTWYLSIFSFMGFLIVLLNGVPDRQNDGKNILLASQREEYRYLLYLELKMNDLSNRGMSLAEMPRKYFEKIPTGSERTHLDDYHDLLRVYFFLDTKQWEKLQAELDMLWEQLPNVAPVYQLVVKAEMLFYLLIFQSNDPRIEEIWRDKKFRKIMKKKDSVTQRLKAAYLYYREKNLTEALYLLDSADDYLEELPTRGRKKREMQLIHWFRGLMVELGHPSHEVGRTQSESTM</sequence>
<keyword evidence="5 7" id="KW-1133">Transmembrane helix</keyword>
<dbReference type="OrthoDB" id="1069985at2"/>
<dbReference type="Proteomes" id="UP000013877">
    <property type="component" value="Unassembled WGS sequence"/>
</dbReference>
<gene>
    <name evidence="10" type="ORF">I590_01179</name>
    <name evidence="9" type="ORF">UAK_00756</name>
</gene>
<reference evidence="9 11" key="1">
    <citation type="submission" date="2013-02" db="EMBL/GenBank/DDBJ databases">
        <title>The Genome Sequence of Enterococcus raffinosus ATCC_49464.</title>
        <authorList>
            <consortium name="The Broad Institute Genome Sequencing Platform"/>
            <consortium name="The Broad Institute Genome Sequencing Center for Infectious Disease"/>
            <person name="Earl A.M."/>
            <person name="Gilmore M.S."/>
            <person name="Lebreton F."/>
            <person name="Walker B."/>
            <person name="Young S.K."/>
            <person name="Zeng Q."/>
            <person name="Gargeya S."/>
            <person name="Fitzgerald M."/>
            <person name="Haas B."/>
            <person name="Abouelleil A."/>
            <person name="Alvarado L."/>
            <person name="Arachchi H.M."/>
            <person name="Berlin A.M."/>
            <person name="Chapman S.B."/>
            <person name="Dewar J."/>
            <person name="Goldberg J."/>
            <person name="Griggs A."/>
            <person name="Gujja S."/>
            <person name="Hansen M."/>
            <person name="Howarth C."/>
            <person name="Imamovic A."/>
            <person name="Larimer J."/>
            <person name="McCowan C."/>
            <person name="Murphy C."/>
            <person name="Neiman D."/>
            <person name="Pearson M."/>
            <person name="Priest M."/>
            <person name="Roberts A."/>
            <person name="Saif S."/>
            <person name="Shea T."/>
            <person name="Sisk P."/>
            <person name="Sykes S."/>
            <person name="Wortman J."/>
            <person name="Nusbaum C."/>
            <person name="Birren B."/>
        </authorList>
    </citation>
    <scope>NUCLEOTIDE SEQUENCE [LARGE SCALE GENOMIC DNA]</scope>
    <source>
        <strain evidence="9 11">ATCC 49464</strain>
    </source>
</reference>
<evidence type="ECO:0000256" key="7">
    <source>
        <dbReference type="SAM" id="Phobius"/>
    </source>
</evidence>
<dbReference type="Proteomes" id="UP000014158">
    <property type="component" value="Unassembled WGS sequence"/>
</dbReference>
<dbReference type="Pfam" id="PF02163">
    <property type="entry name" value="Peptidase_M50"/>
    <property type="match status" value="1"/>
</dbReference>
<dbReference type="HOGENOM" id="CLU_061522_0_0_9"/>
<feature type="transmembrane region" description="Helical" evidence="7">
    <location>
        <begin position="118"/>
        <end position="136"/>
    </location>
</feature>
<proteinExistence type="inferred from homology"/>
<keyword evidence="12" id="KW-1185">Reference proteome</keyword>
<dbReference type="EMBL" id="AJAL01000001">
    <property type="protein sequence ID" value="EOH82519.1"/>
    <property type="molecule type" value="Genomic_DNA"/>
</dbReference>
<feature type="transmembrane region" description="Helical" evidence="7">
    <location>
        <begin position="142"/>
        <end position="160"/>
    </location>
</feature>
<evidence type="ECO:0000256" key="6">
    <source>
        <dbReference type="ARBA" id="ARBA00023136"/>
    </source>
</evidence>
<organism evidence="9 11">
    <name type="scientific">Enterococcus raffinosus ATCC 49464</name>
    <dbReference type="NCBI Taxonomy" id="1158602"/>
    <lineage>
        <taxon>Bacteria</taxon>
        <taxon>Bacillati</taxon>
        <taxon>Bacillota</taxon>
        <taxon>Bacilli</taxon>
        <taxon>Lactobacillales</taxon>
        <taxon>Enterococcaceae</taxon>
        <taxon>Enterococcus</taxon>
    </lineage>
</organism>
<evidence type="ECO:0000313" key="12">
    <source>
        <dbReference type="Proteomes" id="UP000014158"/>
    </source>
</evidence>
<dbReference type="eggNOG" id="COG1994">
    <property type="taxonomic scope" value="Bacteria"/>
</dbReference>
<comment type="cofactor">
    <cofactor evidence="1">
        <name>Zn(2+)</name>
        <dbReference type="ChEBI" id="CHEBI:29105"/>
    </cofactor>
</comment>
<evidence type="ECO:0000256" key="5">
    <source>
        <dbReference type="ARBA" id="ARBA00022989"/>
    </source>
</evidence>
<evidence type="ECO:0000313" key="9">
    <source>
        <dbReference type="EMBL" id="EOH82519.1"/>
    </source>
</evidence>
<feature type="transmembrane region" description="Helical" evidence="7">
    <location>
        <begin position="9"/>
        <end position="28"/>
    </location>
</feature>